<name>A0A829YEF2_9GAMM</name>
<dbReference type="AlphaFoldDB" id="A0A829YEF2"/>
<dbReference type="InterPro" id="IPR027268">
    <property type="entry name" value="Peptidase_M4/M1_CTD_sf"/>
</dbReference>
<feature type="transmembrane region" description="Helical" evidence="1">
    <location>
        <begin position="477"/>
        <end position="495"/>
    </location>
</feature>
<feature type="transmembrane region" description="Helical" evidence="1">
    <location>
        <begin position="244"/>
        <end position="261"/>
    </location>
</feature>
<dbReference type="RefSeq" id="WP_161812712.1">
    <property type="nucleotide sequence ID" value="NZ_BLJN01000003.1"/>
</dbReference>
<organism evidence="3 4">
    <name type="scientific">Steroidobacter agaridevorans</name>
    <dbReference type="NCBI Taxonomy" id="2695856"/>
    <lineage>
        <taxon>Bacteria</taxon>
        <taxon>Pseudomonadati</taxon>
        <taxon>Pseudomonadota</taxon>
        <taxon>Gammaproteobacteria</taxon>
        <taxon>Steroidobacterales</taxon>
        <taxon>Steroidobacteraceae</taxon>
        <taxon>Steroidobacter</taxon>
    </lineage>
</organism>
<feature type="transmembrane region" description="Helical" evidence="1">
    <location>
        <begin position="569"/>
        <end position="588"/>
    </location>
</feature>
<dbReference type="Pfam" id="PF01433">
    <property type="entry name" value="Peptidase_M1"/>
    <property type="match status" value="1"/>
</dbReference>
<feature type="transmembrane region" description="Helical" evidence="1">
    <location>
        <begin position="20"/>
        <end position="42"/>
    </location>
</feature>
<protein>
    <recommendedName>
        <fullName evidence="2">Peptidase M1 membrane alanine aminopeptidase domain-containing protein</fullName>
    </recommendedName>
</protein>
<feature type="transmembrane region" description="Helical" evidence="1">
    <location>
        <begin position="101"/>
        <end position="126"/>
    </location>
</feature>
<dbReference type="GO" id="GO:0008270">
    <property type="term" value="F:zinc ion binding"/>
    <property type="evidence" value="ECO:0007669"/>
    <property type="project" value="InterPro"/>
</dbReference>
<dbReference type="Gene3D" id="1.10.390.10">
    <property type="entry name" value="Neutral Protease Domain 2"/>
    <property type="match status" value="1"/>
</dbReference>
<feature type="transmembrane region" description="Helical" evidence="1">
    <location>
        <begin position="175"/>
        <end position="195"/>
    </location>
</feature>
<evidence type="ECO:0000256" key="1">
    <source>
        <dbReference type="SAM" id="Phobius"/>
    </source>
</evidence>
<evidence type="ECO:0000313" key="4">
    <source>
        <dbReference type="Proteomes" id="UP000445000"/>
    </source>
</evidence>
<feature type="transmembrane region" description="Helical" evidence="1">
    <location>
        <begin position="410"/>
        <end position="431"/>
    </location>
</feature>
<feature type="transmembrane region" description="Helical" evidence="1">
    <location>
        <begin position="443"/>
        <end position="465"/>
    </location>
</feature>
<reference evidence="4" key="1">
    <citation type="submission" date="2020-01" db="EMBL/GenBank/DDBJ databases">
        <title>'Steroidobacter agaridevorans' sp. nov., agar-degrading bacteria isolated from rhizosphere soils.</title>
        <authorList>
            <person name="Ikenaga M."/>
            <person name="Kataoka M."/>
            <person name="Murouchi A."/>
            <person name="Katsuragi S."/>
            <person name="Sakai M."/>
        </authorList>
    </citation>
    <scope>NUCLEOTIDE SEQUENCE [LARGE SCALE GENOMIC DNA]</scope>
    <source>
        <strain evidence="4">YU21-B</strain>
    </source>
</reference>
<keyword evidence="1" id="KW-0472">Membrane</keyword>
<keyword evidence="1" id="KW-0812">Transmembrane</keyword>
<feature type="transmembrane region" description="Helical" evidence="1">
    <location>
        <begin position="529"/>
        <end position="548"/>
    </location>
</feature>
<dbReference type="Proteomes" id="UP000445000">
    <property type="component" value="Unassembled WGS sequence"/>
</dbReference>
<accession>A0A829YEF2</accession>
<feature type="transmembrane region" description="Helical" evidence="1">
    <location>
        <begin position="364"/>
        <end position="384"/>
    </location>
</feature>
<keyword evidence="4" id="KW-1185">Reference proteome</keyword>
<dbReference type="GO" id="GO:0008237">
    <property type="term" value="F:metallopeptidase activity"/>
    <property type="evidence" value="ECO:0007669"/>
    <property type="project" value="InterPro"/>
</dbReference>
<proteinExistence type="predicted"/>
<feature type="domain" description="Peptidase M1 membrane alanine aminopeptidase" evidence="2">
    <location>
        <begin position="873"/>
        <end position="1058"/>
    </location>
</feature>
<feature type="transmembrane region" description="Helical" evidence="1">
    <location>
        <begin position="146"/>
        <end position="168"/>
    </location>
</feature>
<comment type="caution">
    <text evidence="3">The sequence shown here is derived from an EMBL/GenBank/DDBJ whole genome shotgun (WGS) entry which is preliminary data.</text>
</comment>
<keyword evidence="1" id="KW-1133">Transmembrane helix</keyword>
<gene>
    <name evidence="3" type="ORF">GCM10011487_30060</name>
</gene>
<dbReference type="EMBL" id="BLJN01000003">
    <property type="protein sequence ID" value="GFE81006.1"/>
    <property type="molecule type" value="Genomic_DNA"/>
</dbReference>
<feature type="transmembrane region" description="Helical" evidence="1">
    <location>
        <begin position="54"/>
        <end position="80"/>
    </location>
</feature>
<evidence type="ECO:0000259" key="2">
    <source>
        <dbReference type="Pfam" id="PF01433"/>
    </source>
</evidence>
<feature type="transmembrane region" description="Helical" evidence="1">
    <location>
        <begin position="324"/>
        <end position="344"/>
    </location>
</feature>
<evidence type="ECO:0000313" key="3">
    <source>
        <dbReference type="EMBL" id="GFE81006.1"/>
    </source>
</evidence>
<sequence>MFSEFFRFELRYQLRSPLPWVVALVFALMAFGATTSDMITIGEGIGNVNRNAPYVILTFLDVFSTLGLFVAVALIAQPLLRDFELGTEELFFSKPLNKATYLWGRFAAGSFMALIVMIVTALGMMLGSVMPWIDPQRLGPFSLAPYLWGFGVMIIPNLLFTGALLGLLAVTTRRLLFVFIGVIAFVALWSISGALTKDIQYNTISALIDPLGGEAIAQVMRYWSVAERNTQLPELSGLVLSNRLIWAGVAVVMLVATQLLFKPQRQRAKKHWWQRSRKSEEVSASAPRAIATAPAAPRAFDAATAFGQFIHLAWFDTKSVLRSIPFLVLLAFGLFNYLGSSVAIDNTFGTPIYPVTALMMQSMQGSYQFLLIIIVTFYAGDVLWRERDARLAEVTDSLPVPNWVPLLSKLGAITAVVVAFVGFGVLAAIGYQLWHGYTNLEPLVFLQAAFIDSWPWVLMGALALFLQVVSNQKFIGYLLLILVLLAQIVLSRIGYEHNLYLYGGAPAMTYSDMNGYGHLLQPFAWFQTYWTLFAAMLIVLANAFWVRGTASNWSRRWRDALRSLRGPQTAVLAGLALAFVVTGGWIFYNTNVVNEYLPEDVALDRQARMEKEYRQFKDLPQPRVLDVRADVDIYPEERRSVIRGHYRLINKHDVAIPELHVYTNVSSRIEVTKPAGLVMKKEDREAGMRIYALREPLAPGAALDFDFVLERAERGFTNSGMPPSTGAGDLRSTLNANGTFFNSNEMPHFGYDESRQILDRNERRKRGLGEVPRKAKLEDEHARGTMGIVDSDWINFEATVSTSADQIALAPGYLQREWTENGRRYFHYKMDRPMLPFYCFLSARWEVKRGEWRGLPIEIYHDPKHAYNVDRMIDATRKSLDYFTTNFSPYQHRQVRILEFPRYARFAQSFANTIPFSESIGFIADLTDPDSIDYVFYVTAHEMAHQWWGHQVIGADVQGQTMLMESLSQYSALMVMEKEYGREHMRRFLKYELDRYLRGRGGELIEELPLMRVEDQQYIHYGKGSVVLYRLRDEIGEENLNRALANYIRDKAYQQAPYTTTLELVDYIRAQTTAEKYPLIDELLAKIIFYDNRVVSASVTPRNGKYDVTIEYEMAKREGDGMGRETNLALDDWIEVGVFAREEGESERLEKPLYLGRKRITQPRGKFTMTVDAMPYEVGFDPYNKLIDRLPDDNRKTVKLEDAIAAPTAKEPAAGKT</sequence>
<dbReference type="SUPFAM" id="SSF55486">
    <property type="entry name" value="Metalloproteases ('zincins'), catalytic domain"/>
    <property type="match status" value="1"/>
</dbReference>
<dbReference type="InterPro" id="IPR014782">
    <property type="entry name" value="Peptidase_M1_dom"/>
</dbReference>